<dbReference type="InterPro" id="IPR008995">
    <property type="entry name" value="Mo/tungstate-bd_C_term_dom"/>
</dbReference>
<dbReference type="CDD" id="cd03301">
    <property type="entry name" value="ABC_MalK_N"/>
    <property type="match status" value="1"/>
</dbReference>
<dbReference type="InterPro" id="IPR012340">
    <property type="entry name" value="NA-bd_OB-fold"/>
</dbReference>
<dbReference type="PROSITE" id="PS00211">
    <property type="entry name" value="ABC_TRANSPORTER_1"/>
    <property type="match status" value="1"/>
</dbReference>
<keyword evidence="6" id="KW-1185">Reference proteome</keyword>
<dbReference type="SUPFAM" id="SSF50331">
    <property type="entry name" value="MOP-like"/>
    <property type="match status" value="1"/>
</dbReference>
<dbReference type="InterPro" id="IPR003593">
    <property type="entry name" value="AAA+_ATPase"/>
</dbReference>
<keyword evidence="3 5" id="KW-0067">ATP-binding</keyword>
<keyword evidence="1" id="KW-0813">Transport</keyword>
<dbReference type="GO" id="GO:0055052">
    <property type="term" value="C:ATP-binding cassette (ABC) transporter complex, substrate-binding subunit-containing"/>
    <property type="evidence" value="ECO:0007669"/>
    <property type="project" value="TreeGrafter"/>
</dbReference>
<dbReference type="EC" id="3.6.3.-" evidence="5"/>
<protein>
    <submittedName>
        <fullName evidence="5">Trehalose import ATP-binding protein SugC</fullName>
        <ecNumber evidence="5">3.6.3.-</ecNumber>
    </submittedName>
</protein>
<keyword evidence="5" id="KW-0378">Hydrolase</keyword>
<dbReference type="InterPro" id="IPR015855">
    <property type="entry name" value="ABC_transpr_MalK-like"/>
</dbReference>
<dbReference type="STRING" id="48256.CLHUN_12060"/>
<dbReference type="InterPro" id="IPR027417">
    <property type="entry name" value="P-loop_NTPase"/>
</dbReference>
<dbReference type="RefSeq" id="WP_080063658.1">
    <property type="nucleotide sequence ID" value="NZ_MZGX01000006.1"/>
</dbReference>
<dbReference type="PANTHER" id="PTHR43875:SF1">
    <property type="entry name" value="OSMOPROTECTIVE COMPOUNDS UPTAKE ATP-BINDING PROTEIN GGTA"/>
    <property type="match status" value="1"/>
</dbReference>
<dbReference type="EMBL" id="MZGX01000006">
    <property type="protein sequence ID" value="OPX44974.1"/>
    <property type="molecule type" value="Genomic_DNA"/>
</dbReference>
<dbReference type="GO" id="GO:0005524">
    <property type="term" value="F:ATP binding"/>
    <property type="evidence" value="ECO:0007669"/>
    <property type="project" value="UniProtKB-KW"/>
</dbReference>
<feature type="domain" description="ABC transporter" evidence="4">
    <location>
        <begin position="4"/>
        <end position="234"/>
    </location>
</feature>
<dbReference type="GO" id="GO:0140359">
    <property type="term" value="F:ABC-type transporter activity"/>
    <property type="evidence" value="ECO:0007669"/>
    <property type="project" value="InterPro"/>
</dbReference>
<dbReference type="InterPro" id="IPR003439">
    <property type="entry name" value="ABC_transporter-like_ATP-bd"/>
</dbReference>
<evidence type="ECO:0000259" key="4">
    <source>
        <dbReference type="PROSITE" id="PS50893"/>
    </source>
</evidence>
<dbReference type="Gene3D" id="2.40.50.100">
    <property type="match status" value="1"/>
</dbReference>
<dbReference type="InterPro" id="IPR040582">
    <property type="entry name" value="OB_MalK-like"/>
</dbReference>
<dbReference type="AlphaFoldDB" id="A0A1V4SMC2"/>
<keyword evidence="2" id="KW-0547">Nucleotide-binding</keyword>
<dbReference type="Pfam" id="PF00005">
    <property type="entry name" value="ABC_tran"/>
    <property type="match status" value="1"/>
</dbReference>
<dbReference type="InterPro" id="IPR005116">
    <property type="entry name" value="Transp-assoc_OB_typ1"/>
</dbReference>
<dbReference type="Pfam" id="PF17912">
    <property type="entry name" value="OB_MalK"/>
    <property type="match status" value="1"/>
</dbReference>
<sequence>MAGLKIERLWKRYNDTAVVKEVDLEINDKEFIVFVGPSGCGKSTTLRMIAGLEGISDGEIYIGGRVVNNVVPADRDIAMVFQNYALYPHMSVYDNIAFNLKLRKVPKKEIDRRVREAAKVLEIEEYLQRKPGALSGGQRQRVALGRAIVREPQVFLLDEPLSNLDAKMRVQMRSEIVNLHQRLKTTFIYVTHDQTEAMTMGDRIVIMKDGVIQQVGTPEEVYDQPVNIFVGGFIGSPPMNFIEGELIEEGERLYFYNQAIKIAIPSIQAQHLRESKNIRRKVILGIRPEDIHQNSLAFGNRVQAEVELVELTGAEKYLHISLEEKKVVARVNSRSIIKVGSNVELAFDTDRLHFFDARTEQRIAN</sequence>
<evidence type="ECO:0000256" key="2">
    <source>
        <dbReference type="ARBA" id="ARBA00022741"/>
    </source>
</evidence>
<name>A0A1V4SMC2_RUMHU</name>
<dbReference type="InterPro" id="IPR047641">
    <property type="entry name" value="ABC_transpr_MalK/UgpC-like"/>
</dbReference>
<dbReference type="FunFam" id="3.40.50.300:FF:000042">
    <property type="entry name" value="Maltose/maltodextrin ABC transporter, ATP-binding protein"/>
    <property type="match status" value="1"/>
</dbReference>
<dbReference type="GO" id="GO:0008643">
    <property type="term" value="P:carbohydrate transport"/>
    <property type="evidence" value="ECO:0007669"/>
    <property type="project" value="InterPro"/>
</dbReference>
<dbReference type="SMART" id="SM00382">
    <property type="entry name" value="AAA"/>
    <property type="match status" value="1"/>
</dbReference>
<evidence type="ECO:0000256" key="1">
    <source>
        <dbReference type="ARBA" id="ARBA00022448"/>
    </source>
</evidence>
<dbReference type="Pfam" id="PF03459">
    <property type="entry name" value="TOBE"/>
    <property type="match status" value="1"/>
</dbReference>
<dbReference type="InterPro" id="IPR017871">
    <property type="entry name" value="ABC_transporter-like_CS"/>
</dbReference>
<dbReference type="PROSITE" id="PS50893">
    <property type="entry name" value="ABC_TRANSPORTER_2"/>
    <property type="match status" value="1"/>
</dbReference>
<dbReference type="OrthoDB" id="9802264at2"/>
<gene>
    <name evidence="5" type="primary">sugC_3</name>
    <name evidence="5" type="ORF">CLHUN_12060</name>
</gene>
<accession>A0A1V4SMC2</accession>
<organism evidence="5 6">
    <name type="scientific">Ruminiclostridium hungatei</name>
    <name type="common">Clostridium hungatei</name>
    <dbReference type="NCBI Taxonomy" id="48256"/>
    <lineage>
        <taxon>Bacteria</taxon>
        <taxon>Bacillati</taxon>
        <taxon>Bacillota</taxon>
        <taxon>Clostridia</taxon>
        <taxon>Eubacteriales</taxon>
        <taxon>Oscillospiraceae</taxon>
        <taxon>Ruminiclostridium</taxon>
    </lineage>
</organism>
<dbReference type="Proteomes" id="UP000191554">
    <property type="component" value="Unassembled WGS sequence"/>
</dbReference>
<reference evidence="5 6" key="1">
    <citation type="submission" date="2017-03" db="EMBL/GenBank/DDBJ databases">
        <title>Genome sequence of Clostridium hungatei DSM 14427.</title>
        <authorList>
            <person name="Poehlein A."/>
            <person name="Daniel R."/>
        </authorList>
    </citation>
    <scope>NUCLEOTIDE SEQUENCE [LARGE SCALE GENOMIC DNA]</scope>
    <source>
        <strain evidence="5 6">DSM 14427</strain>
    </source>
</reference>
<dbReference type="Gene3D" id="2.40.50.140">
    <property type="entry name" value="Nucleic acid-binding proteins"/>
    <property type="match status" value="1"/>
</dbReference>
<proteinExistence type="predicted"/>
<dbReference type="NCBIfam" id="NF008653">
    <property type="entry name" value="PRK11650.1"/>
    <property type="match status" value="1"/>
</dbReference>
<evidence type="ECO:0000256" key="3">
    <source>
        <dbReference type="ARBA" id="ARBA00022840"/>
    </source>
</evidence>
<evidence type="ECO:0000313" key="6">
    <source>
        <dbReference type="Proteomes" id="UP000191554"/>
    </source>
</evidence>
<comment type="caution">
    <text evidence="5">The sequence shown here is derived from an EMBL/GenBank/DDBJ whole genome shotgun (WGS) entry which is preliminary data.</text>
</comment>
<dbReference type="Gene3D" id="3.40.50.300">
    <property type="entry name" value="P-loop containing nucleotide triphosphate hydrolases"/>
    <property type="match status" value="1"/>
</dbReference>
<dbReference type="PANTHER" id="PTHR43875">
    <property type="entry name" value="MALTODEXTRIN IMPORT ATP-BINDING PROTEIN MSMX"/>
    <property type="match status" value="1"/>
</dbReference>
<evidence type="ECO:0000313" key="5">
    <source>
        <dbReference type="EMBL" id="OPX44974.1"/>
    </source>
</evidence>
<dbReference type="GO" id="GO:0016887">
    <property type="term" value="F:ATP hydrolysis activity"/>
    <property type="evidence" value="ECO:0007669"/>
    <property type="project" value="InterPro"/>
</dbReference>
<dbReference type="SUPFAM" id="SSF52540">
    <property type="entry name" value="P-loop containing nucleoside triphosphate hydrolases"/>
    <property type="match status" value="1"/>
</dbReference>